<evidence type="ECO:0000256" key="5">
    <source>
        <dbReference type="PIRNR" id="PIRNR017535"/>
    </source>
</evidence>
<dbReference type="GO" id="GO:1904669">
    <property type="term" value="P:ATP export"/>
    <property type="evidence" value="ECO:0007669"/>
    <property type="project" value="EnsemblFungi"/>
</dbReference>
<dbReference type="GeneID" id="30146736"/>
<dbReference type="AlphaFoldDB" id="A0A1E3QQI5"/>
<dbReference type="GO" id="GO:0043328">
    <property type="term" value="P:protein transport to vacuole involved in ubiquitin-dependent protein catabolic process via the multivesicular body sorting pathway"/>
    <property type="evidence" value="ECO:0007669"/>
    <property type="project" value="TreeGrafter"/>
</dbReference>
<dbReference type="EMBL" id="KV454431">
    <property type="protein sequence ID" value="ODQ79908.1"/>
    <property type="molecule type" value="Genomic_DNA"/>
</dbReference>
<dbReference type="InterPro" id="IPR037202">
    <property type="entry name" value="ESCRT_assembly_dom"/>
</dbReference>
<dbReference type="GO" id="GO:0000813">
    <property type="term" value="C:ESCRT I complex"/>
    <property type="evidence" value="ECO:0007669"/>
    <property type="project" value="UniProtKB-UniRule"/>
</dbReference>
<comment type="function">
    <text evidence="5">Component of the ESCRT-I complex (endosomal sorting complex required for transport I), a regulator of vesicular trafficking process.</text>
</comment>
<dbReference type="Gene3D" id="1.20.120.1130">
    <property type="match status" value="1"/>
</dbReference>
<dbReference type="PANTHER" id="PTHR12937:SF0">
    <property type="entry name" value="VACUOLAR PROTEIN SORTING-ASSOCIATED PROTEIN 28 HOMOLOG"/>
    <property type="match status" value="1"/>
</dbReference>
<dbReference type="GO" id="GO:0006612">
    <property type="term" value="P:protein targeting to membrane"/>
    <property type="evidence" value="ECO:0007669"/>
    <property type="project" value="EnsemblFungi"/>
</dbReference>
<comment type="similarity">
    <text evidence="5 6">Belongs to the VPS28 family.</text>
</comment>
<evidence type="ECO:0000256" key="6">
    <source>
        <dbReference type="PROSITE-ProRule" id="PRU00642"/>
    </source>
</evidence>
<evidence type="ECO:0000256" key="3">
    <source>
        <dbReference type="ARBA" id="ARBA00022753"/>
    </source>
</evidence>
<dbReference type="GO" id="GO:0044877">
    <property type="term" value="F:protein-containing complex binding"/>
    <property type="evidence" value="ECO:0007669"/>
    <property type="project" value="EnsemblFungi"/>
</dbReference>
<dbReference type="Proteomes" id="UP000094336">
    <property type="component" value="Unassembled WGS sequence"/>
</dbReference>
<dbReference type="RefSeq" id="XP_018985236.1">
    <property type="nucleotide sequence ID" value="XM_019128883.1"/>
</dbReference>
<dbReference type="SUPFAM" id="SSF140427">
    <property type="entry name" value="VPS28 C-terminal domain-like"/>
    <property type="match status" value="1"/>
</dbReference>
<evidence type="ECO:0000256" key="2">
    <source>
        <dbReference type="ARBA" id="ARBA00022448"/>
    </source>
</evidence>
<evidence type="ECO:0000313" key="9">
    <source>
        <dbReference type="EMBL" id="ODQ79908.1"/>
    </source>
</evidence>
<dbReference type="OrthoDB" id="2671at2759"/>
<proteinExistence type="inferred from homology"/>
<accession>A0A1E3QQI5</accession>
<gene>
    <name evidence="9" type="ORF">BABINDRAFT_161576</name>
</gene>
<keyword evidence="3 5" id="KW-0967">Endosome</keyword>
<evidence type="ECO:0000259" key="8">
    <source>
        <dbReference type="PROSITE" id="PS51313"/>
    </source>
</evidence>
<feature type="domain" description="VPS28 N-terminal" evidence="8">
    <location>
        <begin position="22"/>
        <end position="129"/>
    </location>
</feature>
<feature type="domain" description="VPS28 C-terminal" evidence="7">
    <location>
        <begin position="152"/>
        <end position="251"/>
    </location>
</feature>
<dbReference type="PIRSF" id="PIRSF017535">
    <property type="entry name" value="VPS28"/>
    <property type="match status" value="1"/>
</dbReference>
<dbReference type="PROSITE" id="PS51313">
    <property type="entry name" value="VPS28_N"/>
    <property type="match status" value="1"/>
</dbReference>
<keyword evidence="10" id="KW-1185">Reference proteome</keyword>
<evidence type="ECO:0000259" key="7">
    <source>
        <dbReference type="PROSITE" id="PS51310"/>
    </source>
</evidence>
<dbReference type="PROSITE" id="PS51310">
    <property type="entry name" value="VPS28_C"/>
    <property type="match status" value="1"/>
</dbReference>
<dbReference type="InterPro" id="IPR038358">
    <property type="entry name" value="VPS28_N_sf"/>
</dbReference>
<dbReference type="GO" id="GO:0006623">
    <property type="term" value="P:protein targeting to vacuole"/>
    <property type="evidence" value="ECO:0007669"/>
    <property type="project" value="EnsemblFungi"/>
</dbReference>
<keyword evidence="4 5" id="KW-0653">Protein transport</keyword>
<sequence length="252" mass="27903">MPTPPPYAPTSTSNPSFNFVTSQLHPDKFDHELDLSHIAETTLDSLSELYSIIKTINILEKMYVRDLIPVKEWYTNTTLRLLNQYLTLLGNRAIQDEFGTLESFVRTYDLDVPLAVTRLERGVPATLENGTLRASPNSGTATPVGSDVPGRISARAVSSITGAFITCLDNIKLKFLKKENLHSSLANIITQINSANGDGNDLNFPGKSKLITWLIKINQLANPYDELSEEDADEFMTDVSYAMEGFVESLEG</sequence>
<keyword evidence="2 5" id="KW-0813">Transport</keyword>
<dbReference type="STRING" id="984486.A0A1E3QQI5"/>
<evidence type="ECO:0000256" key="1">
    <source>
        <dbReference type="ARBA" id="ARBA00004177"/>
    </source>
</evidence>
<organism evidence="9 10">
    <name type="scientific">Babjeviella inositovora NRRL Y-12698</name>
    <dbReference type="NCBI Taxonomy" id="984486"/>
    <lineage>
        <taxon>Eukaryota</taxon>
        <taxon>Fungi</taxon>
        <taxon>Dikarya</taxon>
        <taxon>Ascomycota</taxon>
        <taxon>Saccharomycotina</taxon>
        <taxon>Pichiomycetes</taxon>
        <taxon>Serinales incertae sedis</taxon>
        <taxon>Babjeviella</taxon>
    </lineage>
</organism>
<comment type="subcellular location">
    <subcellularLocation>
        <location evidence="1">Endosome</location>
    </subcellularLocation>
</comment>
<reference evidence="10" key="1">
    <citation type="submission" date="2016-05" db="EMBL/GenBank/DDBJ databases">
        <title>Comparative genomics of biotechnologically important yeasts.</title>
        <authorList>
            <consortium name="DOE Joint Genome Institute"/>
            <person name="Riley R."/>
            <person name="Haridas S."/>
            <person name="Wolfe K.H."/>
            <person name="Lopes M.R."/>
            <person name="Hittinger C.T."/>
            <person name="Goker M."/>
            <person name="Salamov A."/>
            <person name="Wisecaver J."/>
            <person name="Long T.M."/>
            <person name="Aerts A.L."/>
            <person name="Barry K."/>
            <person name="Choi C."/>
            <person name="Clum A."/>
            <person name="Coughlan A.Y."/>
            <person name="Deshpande S."/>
            <person name="Douglass A.P."/>
            <person name="Hanson S.J."/>
            <person name="Klenk H.-P."/>
            <person name="Labutti K."/>
            <person name="Lapidus A."/>
            <person name="Lindquist E."/>
            <person name="Lipzen A."/>
            <person name="Meier-Kolthoff J.P."/>
            <person name="Ohm R.A."/>
            <person name="Otillar R.P."/>
            <person name="Pangilinan J."/>
            <person name="Peng Y."/>
            <person name="Rokas A."/>
            <person name="Rosa C.A."/>
            <person name="Scheuner C."/>
            <person name="Sibirny A.A."/>
            <person name="Slot J.C."/>
            <person name="Stielow J.B."/>
            <person name="Sun H."/>
            <person name="Kurtzman C.P."/>
            <person name="Blackwell M."/>
            <person name="Grigoriev I.V."/>
            <person name="Jeffries T.W."/>
        </authorList>
    </citation>
    <scope>NUCLEOTIDE SEQUENCE [LARGE SCALE GENOMIC DNA]</scope>
    <source>
        <strain evidence="10">NRRL Y-12698</strain>
    </source>
</reference>
<name>A0A1E3QQI5_9ASCO</name>
<dbReference type="Pfam" id="PF03997">
    <property type="entry name" value="VPS28"/>
    <property type="match status" value="1"/>
</dbReference>
<evidence type="ECO:0000256" key="4">
    <source>
        <dbReference type="ARBA" id="ARBA00022927"/>
    </source>
</evidence>
<dbReference type="SUPFAM" id="SSF140111">
    <property type="entry name" value="Endosomal sorting complex assembly domain"/>
    <property type="match status" value="1"/>
</dbReference>
<dbReference type="PANTHER" id="PTHR12937">
    <property type="entry name" value="VACUOLAR PROTEIN SORTING 28, ISOFORM 2 VPS28"/>
    <property type="match status" value="1"/>
</dbReference>
<dbReference type="InterPro" id="IPR037206">
    <property type="entry name" value="VPS28_C_sf"/>
</dbReference>
<evidence type="ECO:0000313" key="10">
    <source>
        <dbReference type="Proteomes" id="UP000094336"/>
    </source>
</evidence>
<protein>
    <recommendedName>
        <fullName evidence="5">Vacuolar protein sorting-associated protein 28</fullName>
    </recommendedName>
    <alternativeName>
        <fullName evidence="5">ESCRT-I complex subunit VPS28</fullName>
    </alternativeName>
</protein>
<dbReference type="InterPro" id="IPR007143">
    <property type="entry name" value="Vps28"/>
</dbReference>
<dbReference type="Gene3D" id="1.20.1440.200">
    <property type="match status" value="1"/>
</dbReference>
<dbReference type="InterPro" id="IPR017899">
    <property type="entry name" value="VPS28_C"/>
</dbReference>
<dbReference type="InterPro" id="IPR017898">
    <property type="entry name" value="VPS28_N"/>
</dbReference>